<sequence length="157" mass="17482">MKLAEETPGSGDLRIAWRRAVTETKAVLQKADAAWSRHGCPASGECCQLSVTKRQPFLWPSEWKLLEEQLKRSRRPMPAPRPDGACPFLDAQGKRCTVYESRPFGCRTFFCHRITGPAKVPSEDTNTLLDRLAALNLAVDAEAAPRAMLEWCADAEP</sequence>
<dbReference type="EMBL" id="QFQP01000013">
    <property type="protein sequence ID" value="PZR12038.1"/>
    <property type="molecule type" value="Genomic_DNA"/>
</dbReference>
<protein>
    <submittedName>
        <fullName evidence="1">Zinc/iron-chelating domain-containing protein</fullName>
    </submittedName>
</protein>
<dbReference type="InterPro" id="IPR005358">
    <property type="entry name" value="Puta_zinc/iron-chelating_dom"/>
</dbReference>
<dbReference type="Proteomes" id="UP000249061">
    <property type="component" value="Unassembled WGS sequence"/>
</dbReference>
<dbReference type="AlphaFoldDB" id="A0A2W5USB0"/>
<evidence type="ECO:0000313" key="1">
    <source>
        <dbReference type="EMBL" id="PZR12038.1"/>
    </source>
</evidence>
<reference evidence="1 2" key="1">
    <citation type="submission" date="2017-08" db="EMBL/GenBank/DDBJ databases">
        <title>Infants hospitalized years apart are colonized by the same room-sourced microbial strains.</title>
        <authorList>
            <person name="Brooks B."/>
            <person name="Olm M.R."/>
            <person name="Firek B.A."/>
            <person name="Baker R."/>
            <person name="Thomas B.C."/>
            <person name="Morowitz M.J."/>
            <person name="Banfield J.F."/>
        </authorList>
    </citation>
    <scope>NUCLEOTIDE SEQUENCE [LARGE SCALE GENOMIC DNA]</scope>
    <source>
        <strain evidence="1">S2_003_000_R2_14</strain>
    </source>
</reference>
<name>A0A2W5USB0_9BACT</name>
<gene>
    <name evidence="1" type="ORF">DI536_17105</name>
</gene>
<evidence type="ECO:0000313" key="2">
    <source>
        <dbReference type="Proteomes" id="UP000249061"/>
    </source>
</evidence>
<organism evidence="1 2">
    <name type="scientific">Archangium gephyra</name>
    <dbReference type="NCBI Taxonomy" id="48"/>
    <lineage>
        <taxon>Bacteria</taxon>
        <taxon>Pseudomonadati</taxon>
        <taxon>Myxococcota</taxon>
        <taxon>Myxococcia</taxon>
        <taxon>Myxococcales</taxon>
        <taxon>Cystobacterineae</taxon>
        <taxon>Archangiaceae</taxon>
        <taxon>Archangium</taxon>
    </lineage>
</organism>
<dbReference type="Pfam" id="PF03692">
    <property type="entry name" value="CxxCxxCC"/>
    <property type="match status" value="1"/>
</dbReference>
<accession>A0A2W5USB0</accession>
<comment type="caution">
    <text evidence="1">The sequence shown here is derived from an EMBL/GenBank/DDBJ whole genome shotgun (WGS) entry which is preliminary data.</text>
</comment>
<proteinExistence type="predicted"/>